<feature type="transmembrane region" description="Helical" evidence="8">
    <location>
        <begin position="83"/>
        <end position="104"/>
    </location>
</feature>
<dbReference type="SMART" id="SM00387">
    <property type="entry name" value="HATPase_c"/>
    <property type="match status" value="1"/>
</dbReference>
<feature type="domain" description="Histidine kinase" evidence="9">
    <location>
        <begin position="291"/>
        <end position="416"/>
    </location>
</feature>
<evidence type="ECO:0000256" key="5">
    <source>
        <dbReference type="ARBA" id="ARBA00022777"/>
    </source>
</evidence>
<dbReference type="EC" id="2.7.13.3" evidence="2"/>
<keyword evidence="3" id="KW-0808">Transferase</keyword>
<accession>A0ABN6IWR7</accession>
<keyword evidence="5" id="KW-0418">Kinase</keyword>
<dbReference type="Gene3D" id="3.30.565.10">
    <property type="entry name" value="Histidine kinase-like ATPase, C-terminal domain"/>
    <property type="match status" value="1"/>
</dbReference>
<keyword evidence="8" id="KW-0812">Transmembrane</keyword>
<dbReference type="PRINTS" id="PR00344">
    <property type="entry name" value="BCTRLSENSOR"/>
</dbReference>
<protein>
    <recommendedName>
        <fullName evidence="2">histidine kinase</fullName>
        <ecNumber evidence="2">2.7.13.3</ecNumber>
    </recommendedName>
</protein>
<evidence type="ECO:0000256" key="2">
    <source>
        <dbReference type="ARBA" id="ARBA00012438"/>
    </source>
</evidence>
<dbReference type="EMBL" id="AP024849">
    <property type="protein sequence ID" value="BCZ44879.1"/>
    <property type="molecule type" value="Genomic_DNA"/>
</dbReference>
<evidence type="ECO:0000256" key="1">
    <source>
        <dbReference type="ARBA" id="ARBA00000085"/>
    </source>
</evidence>
<evidence type="ECO:0000256" key="6">
    <source>
        <dbReference type="ARBA" id="ARBA00022840"/>
    </source>
</evidence>
<feature type="transmembrane region" description="Helical" evidence="8">
    <location>
        <begin position="156"/>
        <end position="176"/>
    </location>
</feature>
<dbReference type="Pfam" id="PF02518">
    <property type="entry name" value="HATPase_c"/>
    <property type="match status" value="1"/>
</dbReference>
<dbReference type="PANTHER" id="PTHR43065:SF46">
    <property type="entry name" value="C4-DICARBOXYLATE TRANSPORT SENSOR PROTEIN DCTB"/>
    <property type="match status" value="1"/>
</dbReference>
<evidence type="ECO:0000256" key="4">
    <source>
        <dbReference type="ARBA" id="ARBA00022741"/>
    </source>
</evidence>
<keyword evidence="4" id="KW-0547">Nucleotide-binding</keyword>
<feature type="transmembrane region" description="Helical" evidence="8">
    <location>
        <begin position="59"/>
        <end position="76"/>
    </location>
</feature>
<evidence type="ECO:0000256" key="8">
    <source>
        <dbReference type="SAM" id="Phobius"/>
    </source>
</evidence>
<dbReference type="InterPro" id="IPR036890">
    <property type="entry name" value="HATPase_C_sf"/>
</dbReference>
<dbReference type="InterPro" id="IPR004358">
    <property type="entry name" value="Sig_transdc_His_kin-like_C"/>
</dbReference>
<dbReference type="PANTHER" id="PTHR43065">
    <property type="entry name" value="SENSOR HISTIDINE KINASE"/>
    <property type="match status" value="1"/>
</dbReference>
<evidence type="ECO:0000256" key="7">
    <source>
        <dbReference type="ARBA" id="ARBA00023012"/>
    </source>
</evidence>
<evidence type="ECO:0000313" key="10">
    <source>
        <dbReference type="EMBL" id="BCZ44879.1"/>
    </source>
</evidence>
<keyword evidence="11" id="KW-1185">Reference proteome</keyword>
<evidence type="ECO:0000313" key="11">
    <source>
        <dbReference type="Proteomes" id="UP000824633"/>
    </source>
</evidence>
<feature type="transmembrane region" description="Helical" evidence="8">
    <location>
        <begin position="124"/>
        <end position="141"/>
    </location>
</feature>
<sequence length="416" mass="47588">MIIIDGINSVLQSLAFAYVLIYCVDKNPRIDKMKLLFMTLIFTLIGTLFTGAFGNSPGMIVFSTHILALGVVCFVYKKNINNALIAHTIIYCIIGIYSIIFGNIIFEYVKGLLPIEYVDYEASFIIYIPEYILMFLCLQYIKKIEQVYKFIVNEGLLIYLLIISFAMDFTVTFYLLTMGYKTQLIKNIIYLMFLIFFLGILVYFWKAHQKSEQIYKLNEVLEIKNNELSKIKHDYGAQISYLYGLCLMERVDDLKISLKNIINNNESTPTAVEVNKNKNSLLSLALKPAIDKGIHVIIEEKCDFSLITMNEMEFYRVISNIVNNAIKAMDGQGIIIAKSYEYLGNAVIKIQNNGPKIEEYYLTDIFKIGFTTKDNDDKSHGYGLSIVKDLVESNNGKIRVKSTDTATEFKIVLPIE</sequence>
<evidence type="ECO:0000259" key="9">
    <source>
        <dbReference type="PROSITE" id="PS50109"/>
    </source>
</evidence>
<feature type="transmembrane region" description="Helical" evidence="8">
    <location>
        <begin position="188"/>
        <end position="205"/>
    </location>
</feature>
<evidence type="ECO:0000256" key="3">
    <source>
        <dbReference type="ARBA" id="ARBA00022679"/>
    </source>
</evidence>
<dbReference type="InterPro" id="IPR005467">
    <property type="entry name" value="His_kinase_dom"/>
</dbReference>
<keyword evidence="8" id="KW-0472">Membrane</keyword>
<dbReference type="RefSeq" id="WP_224036529.1">
    <property type="nucleotide sequence ID" value="NZ_AP024849.1"/>
</dbReference>
<comment type="catalytic activity">
    <reaction evidence="1">
        <text>ATP + protein L-histidine = ADP + protein N-phospho-L-histidine.</text>
        <dbReference type="EC" id="2.7.13.3"/>
    </reaction>
</comment>
<organism evidence="10 11">
    <name type="scientific">Clostridium gelidum</name>
    <dbReference type="NCBI Taxonomy" id="704125"/>
    <lineage>
        <taxon>Bacteria</taxon>
        <taxon>Bacillati</taxon>
        <taxon>Bacillota</taxon>
        <taxon>Clostridia</taxon>
        <taxon>Eubacteriales</taxon>
        <taxon>Clostridiaceae</taxon>
        <taxon>Clostridium</taxon>
    </lineage>
</organism>
<keyword evidence="7" id="KW-0902">Two-component regulatory system</keyword>
<feature type="transmembrane region" description="Helical" evidence="8">
    <location>
        <begin position="35"/>
        <end position="53"/>
    </location>
</feature>
<dbReference type="PROSITE" id="PS50109">
    <property type="entry name" value="HIS_KIN"/>
    <property type="match status" value="1"/>
</dbReference>
<keyword evidence="6" id="KW-0067">ATP-binding</keyword>
<keyword evidence="8" id="KW-1133">Transmembrane helix</keyword>
<gene>
    <name evidence="10" type="ORF">psyc5s11_09460</name>
</gene>
<proteinExistence type="predicted"/>
<dbReference type="InterPro" id="IPR003594">
    <property type="entry name" value="HATPase_dom"/>
</dbReference>
<dbReference type="Proteomes" id="UP000824633">
    <property type="component" value="Chromosome"/>
</dbReference>
<dbReference type="SUPFAM" id="SSF55874">
    <property type="entry name" value="ATPase domain of HSP90 chaperone/DNA topoisomerase II/histidine kinase"/>
    <property type="match status" value="1"/>
</dbReference>
<name>A0ABN6IWR7_9CLOT</name>
<reference evidence="11" key="1">
    <citation type="submission" date="2021-07" db="EMBL/GenBank/DDBJ databases">
        <title>Complete genome sequencing of a Clostridium isolate.</title>
        <authorList>
            <person name="Ueki A."/>
            <person name="Tonouchi A."/>
        </authorList>
    </citation>
    <scope>NUCLEOTIDE SEQUENCE [LARGE SCALE GENOMIC DNA]</scope>
    <source>
        <strain evidence="11">C5S11</strain>
    </source>
</reference>